<evidence type="ECO:0000256" key="1">
    <source>
        <dbReference type="SAM" id="MobiDB-lite"/>
    </source>
</evidence>
<keyword evidence="3" id="KW-1185">Reference proteome</keyword>
<dbReference type="RefSeq" id="WP_310290313.1">
    <property type="nucleotide sequence ID" value="NZ_BAAAWO010000001.1"/>
</dbReference>
<gene>
    <name evidence="2" type="ORF">J2S64_002172</name>
</gene>
<proteinExistence type="predicted"/>
<evidence type="ECO:0000313" key="3">
    <source>
        <dbReference type="Proteomes" id="UP001183817"/>
    </source>
</evidence>
<evidence type="ECO:0008006" key="4">
    <source>
        <dbReference type="Google" id="ProtNLM"/>
    </source>
</evidence>
<organism evidence="2 3">
    <name type="scientific">Paeniglutamicibacter sulfureus</name>
    <dbReference type="NCBI Taxonomy" id="43666"/>
    <lineage>
        <taxon>Bacteria</taxon>
        <taxon>Bacillati</taxon>
        <taxon>Actinomycetota</taxon>
        <taxon>Actinomycetes</taxon>
        <taxon>Micrococcales</taxon>
        <taxon>Micrococcaceae</taxon>
        <taxon>Paeniglutamicibacter</taxon>
    </lineage>
</organism>
<protein>
    <recommendedName>
        <fullName evidence="4">Tail tape measure protein</fullName>
    </recommendedName>
</protein>
<sequence length="360" mass="39032">MQRILKLSSGNLASEAVAKTSIEAMGDLLQRVETMTTVNSNDIVATADRLLRRVADQSNLTPKAIANMEAALERATRVTSMAALERLQGNLDSSRLVKSSLFLDNSRMYERLVTGVLAAYVKQGGLALAIETATRLAEREAGAEVDEGVFVEAEELAADEKRVGEVIGIKDFSWESESDLEALDSLGEQIRVGGGWQADFIARVTELWIGRGFATSNAPRGWTVERLGTLVTALSLMTLYVVGIPAVERAAAEAAPVAQVVAKGAADAAVASVELAGEAWRGAEKVADVVREDFYVPANEWWGELGLLKDMVEFGSGAWVGARRPREPRKLKKSKQPRRAARRSSPALRSGVLAKRRRQR</sequence>
<feature type="compositionally biased region" description="Basic residues" evidence="1">
    <location>
        <begin position="326"/>
        <end position="342"/>
    </location>
</feature>
<reference evidence="2 3" key="1">
    <citation type="submission" date="2023-07" db="EMBL/GenBank/DDBJ databases">
        <title>Sequencing the genomes of 1000 actinobacteria strains.</title>
        <authorList>
            <person name="Klenk H.-P."/>
        </authorList>
    </citation>
    <scope>NUCLEOTIDE SEQUENCE [LARGE SCALE GENOMIC DNA]</scope>
    <source>
        <strain evidence="2 3">DSM 20167</strain>
    </source>
</reference>
<accession>A0ABU2BJS0</accession>
<dbReference type="Proteomes" id="UP001183817">
    <property type="component" value="Unassembled WGS sequence"/>
</dbReference>
<comment type="caution">
    <text evidence="2">The sequence shown here is derived from an EMBL/GenBank/DDBJ whole genome shotgun (WGS) entry which is preliminary data.</text>
</comment>
<name>A0ABU2BJS0_9MICC</name>
<evidence type="ECO:0000313" key="2">
    <source>
        <dbReference type="EMBL" id="MDR7358481.1"/>
    </source>
</evidence>
<dbReference type="EMBL" id="JAVDYI010000001">
    <property type="protein sequence ID" value="MDR7358481.1"/>
    <property type="molecule type" value="Genomic_DNA"/>
</dbReference>
<feature type="region of interest" description="Disordered" evidence="1">
    <location>
        <begin position="324"/>
        <end position="360"/>
    </location>
</feature>